<accession>A0A3B0U8U5</accession>
<reference evidence="2" key="1">
    <citation type="submission" date="2018-06" db="EMBL/GenBank/DDBJ databases">
        <authorList>
            <person name="Zhirakovskaya E."/>
        </authorList>
    </citation>
    <scope>NUCLEOTIDE SEQUENCE</scope>
</reference>
<dbReference type="AlphaFoldDB" id="A0A3B0U8U5"/>
<evidence type="ECO:0000313" key="2">
    <source>
        <dbReference type="EMBL" id="VAW20939.1"/>
    </source>
</evidence>
<evidence type="ECO:0000259" key="1">
    <source>
        <dbReference type="Pfam" id="PF00174"/>
    </source>
</evidence>
<dbReference type="InterPro" id="IPR036374">
    <property type="entry name" value="OxRdtase_Mopterin-bd_sf"/>
</dbReference>
<protein>
    <submittedName>
        <fullName evidence="2">Protein-methionine-sulfoxide reductase catalytic subunit MsrP</fullName>
    </submittedName>
</protein>
<dbReference type="InterPro" id="IPR000572">
    <property type="entry name" value="OxRdtase_Mopterin-bd_dom"/>
</dbReference>
<dbReference type="Gene3D" id="3.90.420.10">
    <property type="entry name" value="Oxidoreductase, molybdopterin-binding domain"/>
    <property type="match status" value="1"/>
</dbReference>
<gene>
    <name evidence="2" type="ORF">MNBD_ALPHA12-1639</name>
</gene>
<dbReference type="Pfam" id="PF00174">
    <property type="entry name" value="Oxidored_molyb"/>
    <property type="match status" value="1"/>
</dbReference>
<dbReference type="NCBIfam" id="NF003767">
    <property type="entry name" value="PRK05363.1"/>
    <property type="match status" value="1"/>
</dbReference>
<dbReference type="EMBL" id="UOEO01000152">
    <property type="protein sequence ID" value="VAW20939.1"/>
    <property type="molecule type" value="Genomic_DNA"/>
</dbReference>
<dbReference type="SUPFAM" id="SSF56524">
    <property type="entry name" value="Oxidoreductase molybdopterin-binding domain"/>
    <property type="match status" value="1"/>
</dbReference>
<dbReference type="PANTHER" id="PTHR43032:SF3">
    <property type="entry name" value="PROTEIN-METHIONINE-SULFOXIDE REDUCTASE CATALYTIC SUBUNIT MSRP"/>
    <property type="match status" value="1"/>
</dbReference>
<proteinExistence type="predicted"/>
<dbReference type="PANTHER" id="PTHR43032">
    <property type="entry name" value="PROTEIN-METHIONINE-SULFOXIDE REDUCTASE"/>
    <property type="match status" value="1"/>
</dbReference>
<feature type="domain" description="Oxidoreductase molybdopterin-binding" evidence="1">
    <location>
        <begin position="105"/>
        <end position="262"/>
    </location>
</feature>
<organism evidence="2">
    <name type="scientific">hydrothermal vent metagenome</name>
    <dbReference type="NCBI Taxonomy" id="652676"/>
    <lineage>
        <taxon>unclassified sequences</taxon>
        <taxon>metagenomes</taxon>
        <taxon>ecological metagenomes</taxon>
    </lineage>
</organism>
<name>A0A3B0U8U5_9ZZZZ</name>
<sequence length="326" mass="36817">MLIKSPPGWKIRESEATPEEFYINRRTLIKVMAGAAAAVSSVNLSRPALGQEGRGQEGRAMLDFIPNGDYAPDRETTPEQVNITYNNFYEFGSHKQISNAANQDLKPRPWLIEIDGMVNKPLTLDVDELIAKVGLEERVYRHRCVEAWSMTVPWVGFALKGLIDLVEPLGSAKYLRMQTFGDANMARGIRTQPWYPWPYIEGITMAEATNDLAFLVVGAYGKQVANSMGAPIRLHLPWKYGFKSIKSIVRFSFVEERPVGFWETISSGREYGFWANVNPQVNHPRWSQASERVLHTGDRVPTLLYNGYGEQVADLYAGIKGQNLFR</sequence>